<dbReference type="EMBL" id="MT143995">
    <property type="protein sequence ID" value="QJA45686.1"/>
    <property type="molecule type" value="Genomic_DNA"/>
</dbReference>
<gene>
    <name evidence="4" type="ORF">MM415A00138_0049</name>
    <name evidence="2" type="ORF">MM415B00361_0029</name>
    <name evidence="1" type="ORF">TM448A00273_0012</name>
    <name evidence="3" type="ORF">TM448B00155_0046</name>
</gene>
<protein>
    <submittedName>
        <fullName evidence="1">Uncharacterized protein</fullName>
    </submittedName>
</protein>
<dbReference type="EMBL" id="MT144593">
    <property type="protein sequence ID" value="QJH93930.1"/>
    <property type="molecule type" value="Genomic_DNA"/>
</dbReference>
<evidence type="ECO:0000313" key="2">
    <source>
        <dbReference type="EMBL" id="QJA66109.1"/>
    </source>
</evidence>
<name>A0A6H1ZCP8_9ZZZZ</name>
<dbReference type="AlphaFoldDB" id="A0A6H1ZCP8"/>
<evidence type="ECO:0000313" key="1">
    <source>
        <dbReference type="EMBL" id="QJA45686.1"/>
    </source>
</evidence>
<reference evidence="1" key="1">
    <citation type="submission" date="2020-03" db="EMBL/GenBank/DDBJ databases">
        <title>The deep terrestrial virosphere.</title>
        <authorList>
            <person name="Holmfeldt K."/>
            <person name="Nilsson E."/>
            <person name="Simone D."/>
            <person name="Lopez-Fernandez M."/>
            <person name="Wu X."/>
            <person name="de Brujin I."/>
            <person name="Lundin D."/>
            <person name="Andersson A."/>
            <person name="Bertilsson S."/>
            <person name="Dopson M."/>
        </authorList>
    </citation>
    <scope>NUCLEOTIDE SEQUENCE</scope>
    <source>
        <strain evidence="4">MM415A00138</strain>
        <strain evidence="2">MM415B00361</strain>
        <strain evidence="1">TM448A00273</strain>
        <strain evidence="3">TM448B00155</strain>
    </source>
</reference>
<dbReference type="EMBL" id="MT145196">
    <property type="protein sequence ID" value="QJI05236.1"/>
    <property type="molecule type" value="Genomic_DNA"/>
</dbReference>
<accession>A0A6H1ZCP8</accession>
<organism evidence="1">
    <name type="scientific">viral metagenome</name>
    <dbReference type="NCBI Taxonomy" id="1070528"/>
    <lineage>
        <taxon>unclassified sequences</taxon>
        <taxon>metagenomes</taxon>
        <taxon>organismal metagenomes</taxon>
    </lineage>
</organism>
<dbReference type="EMBL" id="MT141549">
    <property type="protein sequence ID" value="QJA66109.1"/>
    <property type="molecule type" value="Genomic_DNA"/>
</dbReference>
<evidence type="ECO:0000313" key="4">
    <source>
        <dbReference type="EMBL" id="QJI05236.1"/>
    </source>
</evidence>
<evidence type="ECO:0000313" key="3">
    <source>
        <dbReference type="EMBL" id="QJH93930.1"/>
    </source>
</evidence>
<proteinExistence type="predicted"/>
<sequence length="104" mass="11501">MPLPTYECPDCGAWMCGCPTPLEVQAKALTEAHAKLTAMTNDYLEGEEENRQLREMLWQICNRIGCLCMTPEEKARAGEVFPCADRDGPCMVCRAKKFLAGGGK</sequence>